<feature type="transmembrane region" description="Helical" evidence="1">
    <location>
        <begin position="415"/>
        <end position="435"/>
    </location>
</feature>
<dbReference type="Pfam" id="PF04114">
    <property type="entry name" value="Gaa1"/>
    <property type="match status" value="1"/>
</dbReference>
<feature type="transmembrane region" description="Helical" evidence="1">
    <location>
        <begin position="27"/>
        <end position="44"/>
    </location>
</feature>
<keyword evidence="1" id="KW-0812">Transmembrane</keyword>
<feature type="transmembrane region" description="Helical" evidence="1">
    <location>
        <begin position="544"/>
        <end position="562"/>
    </location>
</feature>
<feature type="transmembrane region" description="Helical" evidence="1">
    <location>
        <begin position="490"/>
        <end position="509"/>
    </location>
</feature>
<dbReference type="InParanoid" id="A0A448YS53"/>
<dbReference type="FunCoup" id="A0A448YS53">
    <property type="interactions" value="585"/>
</dbReference>
<reference evidence="2 3" key="1">
    <citation type="submission" date="2018-12" db="EMBL/GenBank/DDBJ databases">
        <authorList>
            <person name="Tiukova I."/>
            <person name="Dainat J."/>
        </authorList>
    </citation>
    <scope>NUCLEOTIDE SEQUENCE [LARGE SCALE GENOMIC DNA]</scope>
</reference>
<accession>A0A448YS53</accession>
<keyword evidence="1" id="KW-0472">Membrane</keyword>
<gene>
    <name evidence="2" type="ORF">BRENAR_LOCUS4464</name>
</gene>
<sequence>MALLEYVQRKISRFGLVPRLVKSMPKISFLLALASILWLVVLPIEGQFRNTYISENALMPSQAYSFFRESEWNFLRGYRDEIYKHREDPLEERNSMLQDWMREIGYKTAILNYTNPQTGENRPTLYAIYHAPKGDDTEAIVLVAPWHTREGRFNIGGTGLGVSLAKYFHRLSIWAKNIIVVFPEDGQDTLRNWVNAYHTSLDQTGGSILSAIVMEYPSGADGIDYIELEYAGVNGQLPNLDILNTAALITDHEGMRISIHKTPRGQLWATDYSSRLTTLLHAIFDYATAGLLSPSRSGGGGSGCEAFSGWNVQALTLRAVGDGDHDITTYGRVVEAVFRSVNNLLEKFHQSYFFYLLLGPTFFVSIGNYLPASVLAAASFVVGSASSLLGNHNVNNAHMQFSPSLIVPSTSISPMVALLCFFTVLSASVLAGIRLADVTNNFPYDDLHKELYAQLTYRVCIIPSIVLSLWPTLSSYFFRLPKSKEINDVARFLNAFSLFCFAFTLIALLVFHFSLSLLISLVSLPLVFVRYGPSCDKNTRLRSTIFLISSCPFVWLFVLGIFNKTDFELDRVRNLIQYFQMNLLRKEIQSVIDWAELVDIKQLLEGPVDLLYSLISGYSRFQNWTWLFIVISWIPAWLCTLIVSCIDVECGDFEVDEEKKRR</sequence>
<name>A0A448YS53_BRENA</name>
<dbReference type="STRING" id="13370.A0A448YS53"/>
<organism evidence="2 3">
    <name type="scientific">Brettanomyces naardenensis</name>
    <name type="common">Yeast</name>
    <dbReference type="NCBI Taxonomy" id="13370"/>
    <lineage>
        <taxon>Eukaryota</taxon>
        <taxon>Fungi</taxon>
        <taxon>Dikarya</taxon>
        <taxon>Ascomycota</taxon>
        <taxon>Saccharomycotina</taxon>
        <taxon>Pichiomycetes</taxon>
        <taxon>Pichiales</taxon>
        <taxon>Pichiaceae</taxon>
        <taxon>Brettanomyces</taxon>
    </lineage>
</organism>
<proteinExistence type="predicted"/>
<dbReference type="EMBL" id="CAACVR010000056">
    <property type="protein sequence ID" value="VEU23735.1"/>
    <property type="molecule type" value="Genomic_DNA"/>
</dbReference>
<keyword evidence="3" id="KW-1185">Reference proteome</keyword>
<evidence type="ECO:0000313" key="2">
    <source>
        <dbReference type="EMBL" id="VEU23735.1"/>
    </source>
</evidence>
<dbReference type="InterPro" id="IPR007246">
    <property type="entry name" value="Gaa1"/>
</dbReference>
<dbReference type="PANTHER" id="PTHR13304:SF0">
    <property type="entry name" value="GLYCOSYLPHOSPHATIDYLINOSITOL ANCHOR ATTACHMENT 1 PROTEIN"/>
    <property type="match status" value="1"/>
</dbReference>
<evidence type="ECO:0000313" key="3">
    <source>
        <dbReference type="Proteomes" id="UP000290900"/>
    </source>
</evidence>
<dbReference type="GO" id="GO:0042765">
    <property type="term" value="C:GPI-anchor transamidase complex"/>
    <property type="evidence" value="ECO:0007669"/>
    <property type="project" value="InterPro"/>
</dbReference>
<dbReference type="Proteomes" id="UP000290900">
    <property type="component" value="Unassembled WGS sequence"/>
</dbReference>
<dbReference type="OrthoDB" id="445301at2759"/>
<feature type="transmembrane region" description="Helical" evidence="1">
    <location>
        <begin position="455"/>
        <end position="478"/>
    </location>
</feature>
<dbReference type="GO" id="GO:0016255">
    <property type="term" value="P:attachment of GPI anchor to protein"/>
    <property type="evidence" value="ECO:0007669"/>
    <property type="project" value="TreeGrafter"/>
</dbReference>
<evidence type="ECO:0000256" key="1">
    <source>
        <dbReference type="SAM" id="Phobius"/>
    </source>
</evidence>
<protein>
    <submittedName>
        <fullName evidence="2">DEKNAAC104890</fullName>
    </submittedName>
</protein>
<keyword evidence="1" id="KW-1133">Transmembrane helix</keyword>
<feature type="transmembrane region" description="Helical" evidence="1">
    <location>
        <begin position="515"/>
        <end position="532"/>
    </location>
</feature>
<dbReference type="AlphaFoldDB" id="A0A448YS53"/>
<dbReference type="PIRSF" id="PIRSF036762">
    <property type="entry name" value="GAA1"/>
    <property type="match status" value="1"/>
</dbReference>
<dbReference type="PANTHER" id="PTHR13304">
    <property type="entry name" value="GLYCOSYLPHOSPHATIDYLINOSITOL ANCHOR ATTACHMENT 1 PROTEIN"/>
    <property type="match status" value="1"/>
</dbReference>
<feature type="transmembrane region" description="Helical" evidence="1">
    <location>
        <begin position="624"/>
        <end position="646"/>
    </location>
</feature>